<keyword evidence="3 11" id="KW-1134">Transmembrane beta strand</keyword>
<dbReference type="CDD" id="cd01347">
    <property type="entry name" value="ligand_gated_channel"/>
    <property type="match status" value="1"/>
</dbReference>
<dbReference type="InterPro" id="IPR012910">
    <property type="entry name" value="Plug_dom"/>
</dbReference>
<dbReference type="AlphaFoldDB" id="A0A934SFE4"/>
<name>A0A934SFE4_9RHOB</name>
<feature type="signal peptide" evidence="13">
    <location>
        <begin position="1"/>
        <end position="28"/>
    </location>
</feature>
<dbReference type="InterPro" id="IPR000531">
    <property type="entry name" value="Beta-barrel_TonB"/>
</dbReference>
<keyword evidence="4" id="KW-0410">Iron transport</keyword>
<evidence type="ECO:0000256" key="4">
    <source>
        <dbReference type="ARBA" id="ARBA00022496"/>
    </source>
</evidence>
<proteinExistence type="inferred from homology"/>
<evidence type="ECO:0000256" key="9">
    <source>
        <dbReference type="ARBA" id="ARBA00023136"/>
    </source>
</evidence>
<comment type="caution">
    <text evidence="16">The sequence shown here is derived from an EMBL/GenBank/DDBJ whole genome shotgun (WGS) entry which is preliminary data.</text>
</comment>
<evidence type="ECO:0000256" key="8">
    <source>
        <dbReference type="ARBA" id="ARBA00023077"/>
    </source>
</evidence>
<sequence>MRRSAFQPTKTKLIALLMCTSAAVPLAAQPIVDQAEPIELDTITLTADQADALSGPVLAFPSTQTTLSGDTVALTNKRTQRDLSQAIPNVTGFDAGGNRMTTFTVRGLREPGYQSTPGVFPALSYYIDDVPALTTLARASVFTNVDSITVLKGPQNTAFGDSRPGGAIDIRTTEPTDETTGYIGIGAGNHAMKEVQAGISTPLGNDIYLSFDGIWHDRDGFYDNIATGDSYGDKRALAGKARLTWRPSSDTQLDLFLQHERFSDQTDPFIPLSQLRTDPHKVSYNDPGHEDIGQDLIALRARQSFDGFDMLAVTSYRRSTWEFLNDGDMSAGEFDPSNPFSRVIGYTDEEVRSFTQEFRLKSNDDTSRLKWSAGLFAADTDLDVVPGYFLHDGTESLVHANTSSRDLAVFGELRYAIDPTIEIAGGLRYQISKRDASNDLTAPYVSSGDDSYHALLPSVSITWSPTNDLTAFAKYSRGFRAGGFNAHKFVTDPSEYEFESETSDNFELGFRSAHLQDRLQLSGSVFYARYDDYQVLNQLNPNVFAVNNAERVNSYGAEIEAQYELNDSLRLYGGVGVTHAEYDSFSNGYGNWDDKKVPFIPRYTVNYGVEYSHASGFFTAVQGRLTGEYQLNDANTLHQGSAHVVDAQLGYRKGNYEVVVFGQNIFDKRYVANLYDFSSSEGAAMGSLGEAAHYGVRVKYRF</sequence>
<dbReference type="InterPro" id="IPR039426">
    <property type="entry name" value="TonB-dep_rcpt-like"/>
</dbReference>
<evidence type="ECO:0000259" key="14">
    <source>
        <dbReference type="Pfam" id="PF00593"/>
    </source>
</evidence>
<evidence type="ECO:0000256" key="3">
    <source>
        <dbReference type="ARBA" id="ARBA00022452"/>
    </source>
</evidence>
<evidence type="ECO:0000256" key="5">
    <source>
        <dbReference type="ARBA" id="ARBA00022692"/>
    </source>
</evidence>
<keyword evidence="9 11" id="KW-0472">Membrane</keyword>
<keyword evidence="16" id="KW-0675">Receptor</keyword>
<feature type="domain" description="TonB-dependent receptor-like beta-barrel" evidence="14">
    <location>
        <begin position="245"/>
        <end position="664"/>
    </location>
</feature>
<dbReference type="PROSITE" id="PS52016">
    <property type="entry name" value="TONB_DEPENDENT_REC_3"/>
    <property type="match status" value="1"/>
</dbReference>
<keyword evidence="5 11" id="KW-0812">Transmembrane</keyword>
<evidence type="ECO:0000256" key="12">
    <source>
        <dbReference type="RuleBase" id="RU003357"/>
    </source>
</evidence>
<evidence type="ECO:0000256" key="11">
    <source>
        <dbReference type="PROSITE-ProRule" id="PRU01360"/>
    </source>
</evidence>
<dbReference type="PANTHER" id="PTHR32552">
    <property type="entry name" value="FERRICHROME IRON RECEPTOR-RELATED"/>
    <property type="match status" value="1"/>
</dbReference>
<dbReference type="Pfam" id="PF00593">
    <property type="entry name" value="TonB_dep_Rec_b-barrel"/>
    <property type="match status" value="1"/>
</dbReference>
<dbReference type="PANTHER" id="PTHR32552:SF81">
    <property type="entry name" value="TONB-DEPENDENT OUTER MEMBRANE RECEPTOR"/>
    <property type="match status" value="1"/>
</dbReference>
<dbReference type="GO" id="GO:0009279">
    <property type="term" value="C:cell outer membrane"/>
    <property type="evidence" value="ECO:0007669"/>
    <property type="project" value="UniProtKB-SubCell"/>
</dbReference>
<organism evidence="16 17">
    <name type="scientific">Paracoccus caeni</name>
    <dbReference type="NCBI Taxonomy" id="657651"/>
    <lineage>
        <taxon>Bacteria</taxon>
        <taxon>Pseudomonadati</taxon>
        <taxon>Pseudomonadota</taxon>
        <taxon>Alphaproteobacteria</taxon>
        <taxon>Rhodobacterales</taxon>
        <taxon>Paracoccaceae</taxon>
        <taxon>Paracoccus</taxon>
    </lineage>
</organism>
<evidence type="ECO:0000259" key="15">
    <source>
        <dbReference type="Pfam" id="PF07715"/>
    </source>
</evidence>
<gene>
    <name evidence="16" type="ORF">JJJ17_18170</name>
</gene>
<evidence type="ECO:0000256" key="10">
    <source>
        <dbReference type="ARBA" id="ARBA00023237"/>
    </source>
</evidence>
<dbReference type="EMBL" id="JAEPRQ010000009">
    <property type="protein sequence ID" value="MBK4217865.1"/>
    <property type="molecule type" value="Genomic_DNA"/>
</dbReference>
<evidence type="ECO:0000313" key="17">
    <source>
        <dbReference type="Proteomes" id="UP000640485"/>
    </source>
</evidence>
<feature type="chain" id="PRO_5036675594" evidence="13">
    <location>
        <begin position="29"/>
        <end position="702"/>
    </location>
</feature>
<keyword evidence="2 11" id="KW-0813">Transport</keyword>
<evidence type="ECO:0000256" key="2">
    <source>
        <dbReference type="ARBA" id="ARBA00022448"/>
    </source>
</evidence>
<evidence type="ECO:0000256" key="6">
    <source>
        <dbReference type="ARBA" id="ARBA00023004"/>
    </source>
</evidence>
<keyword evidence="17" id="KW-1185">Reference proteome</keyword>
<keyword evidence="7" id="KW-0406">Ion transport</keyword>
<keyword evidence="10 11" id="KW-0998">Cell outer membrane</keyword>
<protein>
    <submittedName>
        <fullName evidence="16">TonB-dependent receptor</fullName>
    </submittedName>
</protein>
<evidence type="ECO:0000313" key="16">
    <source>
        <dbReference type="EMBL" id="MBK4217865.1"/>
    </source>
</evidence>
<keyword evidence="6" id="KW-0408">Iron</keyword>
<keyword evidence="13" id="KW-0732">Signal</keyword>
<dbReference type="Gene3D" id="2.40.170.20">
    <property type="entry name" value="TonB-dependent receptor, beta-barrel domain"/>
    <property type="match status" value="1"/>
</dbReference>
<evidence type="ECO:0000256" key="13">
    <source>
        <dbReference type="SAM" id="SignalP"/>
    </source>
</evidence>
<dbReference type="GO" id="GO:0006826">
    <property type="term" value="P:iron ion transport"/>
    <property type="evidence" value="ECO:0007669"/>
    <property type="project" value="UniProtKB-KW"/>
</dbReference>
<feature type="domain" description="TonB-dependent receptor plug" evidence="15">
    <location>
        <begin position="60"/>
        <end position="167"/>
    </location>
</feature>
<dbReference type="Pfam" id="PF07715">
    <property type="entry name" value="Plug"/>
    <property type="match status" value="1"/>
</dbReference>
<dbReference type="InterPro" id="IPR036942">
    <property type="entry name" value="Beta-barrel_TonB_sf"/>
</dbReference>
<evidence type="ECO:0000256" key="1">
    <source>
        <dbReference type="ARBA" id="ARBA00004571"/>
    </source>
</evidence>
<evidence type="ECO:0000256" key="7">
    <source>
        <dbReference type="ARBA" id="ARBA00023065"/>
    </source>
</evidence>
<reference evidence="16" key="1">
    <citation type="submission" date="2021-01" db="EMBL/GenBank/DDBJ databases">
        <title>Paracoccus amoyensis sp. nov., isolated from the surface seawater along the coast of Xiamen Island, China.</title>
        <authorList>
            <person name="Lyu L."/>
        </authorList>
    </citation>
    <scope>NUCLEOTIDE SEQUENCE</scope>
    <source>
        <strain evidence="16">MJ17</strain>
    </source>
</reference>
<dbReference type="SUPFAM" id="SSF56935">
    <property type="entry name" value="Porins"/>
    <property type="match status" value="1"/>
</dbReference>
<dbReference type="Proteomes" id="UP000640485">
    <property type="component" value="Unassembled WGS sequence"/>
</dbReference>
<keyword evidence="8 12" id="KW-0798">TonB box</keyword>
<comment type="similarity">
    <text evidence="11 12">Belongs to the TonB-dependent receptor family.</text>
</comment>
<accession>A0A934SFE4</accession>
<comment type="subcellular location">
    <subcellularLocation>
        <location evidence="1 11">Cell outer membrane</location>
        <topology evidence="1 11">Multi-pass membrane protein</topology>
    </subcellularLocation>
</comment>